<dbReference type="InterPro" id="IPR036179">
    <property type="entry name" value="Ig-like_dom_sf"/>
</dbReference>
<comment type="caution">
    <text evidence="11">The sequence shown here is derived from an EMBL/GenBank/DDBJ whole genome shotgun (WGS) entry which is preliminary data.</text>
</comment>
<dbReference type="GO" id="GO:0005886">
    <property type="term" value="C:plasma membrane"/>
    <property type="evidence" value="ECO:0007669"/>
    <property type="project" value="UniProtKB-SubCell"/>
</dbReference>
<keyword evidence="4" id="KW-0391">Immunity</keyword>
<feature type="chain" id="PRO_5042245489" description="Ig-like domain-containing protein" evidence="9">
    <location>
        <begin position="21"/>
        <end position="182"/>
    </location>
</feature>
<dbReference type="PANTHER" id="PTHR19433:SF111">
    <property type="entry name" value="T CELL RECEPTOR ALPHA VARIABLE 4"/>
    <property type="match status" value="1"/>
</dbReference>
<feature type="domain" description="Ig-like" evidence="10">
    <location>
        <begin position="4"/>
        <end position="105"/>
    </location>
</feature>
<keyword evidence="8" id="KW-1133">Transmembrane helix</keyword>
<evidence type="ECO:0000256" key="6">
    <source>
        <dbReference type="ARBA" id="ARBA00023157"/>
    </source>
</evidence>
<sequence length="182" mass="19851">MGFPCITLIFVFSFMKSWEAVDRREVRLGDDVMLSCTISCYVDVTWMRHNPGQTPTVVLVTKLGSEGNIVYYHQHDQRFTGVCSNRSIALKIENITDSDFALYFCAGNEGRVLHFGNGTQLLELTEHGPGTQPVIKDNVDGETAPTPSSVSGAPHVCPVYATLLGCALLGMICAVVAVHLKT</sequence>
<dbReference type="InterPro" id="IPR052051">
    <property type="entry name" value="TCR_complex_component"/>
</dbReference>
<organism evidence="11 12">
    <name type="scientific">Aldrovandia affinis</name>
    <dbReference type="NCBI Taxonomy" id="143900"/>
    <lineage>
        <taxon>Eukaryota</taxon>
        <taxon>Metazoa</taxon>
        <taxon>Chordata</taxon>
        <taxon>Craniata</taxon>
        <taxon>Vertebrata</taxon>
        <taxon>Euteleostomi</taxon>
        <taxon>Actinopterygii</taxon>
        <taxon>Neopterygii</taxon>
        <taxon>Teleostei</taxon>
        <taxon>Notacanthiformes</taxon>
        <taxon>Halosauridae</taxon>
        <taxon>Aldrovandia</taxon>
    </lineage>
</organism>
<dbReference type="Gene3D" id="2.60.40.10">
    <property type="entry name" value="Immunoglobulins"/>
    <property type="match status" value="1"/>
</dbReference>
<dbReference type="Proteomes" id="UP001221898">
    <property type="component" value="Unassembled WGS sequence"/>
</dbReference>
<keyword evidence="5 8" id="KW-0472">Membrane</keyword>
<dbReference type="InterPro" id="IPR013106">
    <property type="entry name" value="Ig_V-set"/>
</dbReference>
<dbReference type="PROSITE" id="PS50835">
    <property type="entry name" value="IG_LIKE"/>
    <property type="match status" value="1"/>
</dbReference>
<evidence type="ECO:0000256" key="1">
    <source>
        <dbReference type="ARBA" id="ARBA00004236"/>
    </source>
</evidence>
<evidence type="ECO:0000259" key="10">
    <source>
        <dbReference type="PROSITE" id="PS50835"/>
    </source>
</evidence>
<keyword evidence="7" id="KW-0325">Glycoprotein</keyword>
<dbReference type="GO" id="GO:0002376">
    <property type="term" value="P:immune system process"/>
    <property type="evidence" value="ECO:0007669"/>
    <property type="project" value="UniProtKB-KW"/>
</dbReference>
<evidence type="ECO:0000256" key="2">
    <source>
        <dbReference type="ARBA" id="ARBA00022475"/>
    </source>
</evidence>
<keyword evidence="2" id="KW-1003">Cell membrane</keyword>
<comment type="subcellular location">
    <subcellularLocation>
        <location evidence="1">Cell membrane</location>
    </subcellularLocation>
</comment>
<evidence type="ECO:0000313" key="11">
    <source>
        <dbReference type="EMBL" id="KAJ8410958.1"/>
    </source>
</evidence>
<evidence type="ECO:0000256" key="8">
    <source>
        <dbReference type="SAM" id="Phobius"/>
    </source>
</evidence>
<dbReference type="SUPFAM" id="SSF48726">
    <property type="entry name" value="Immunoglobulin"/>
    <property type="match status" value="1"/>
</dbReference>
<reference evidence="11" key="1">
    <citation type="journal article" date="2023" name="Science">
        <title>Genome structures resolve the early diversification of teleost fishes.</title>
        <authorList>
            <person name="Parey E."/>
            <person name="Louis A."/>
            <person name="Montfort J."/>
            <person name="Bouchez O."/>
            <person name="Roques C."/>
            <person name="Iampietro C."/>
            <person name="Lluch J."/>
            <person name="Castinel A."/>
            <person name="Donnadieu C."/>
            <person name="Desvignes T."/>
            <person name="Floi Bucao C."/>
            <person name="Jouanno E."/>
            <person name="Wen M."/>
            <person name="Mejri S."/>
            <person name="Dirks R."/>
            <person name="Jansen H."/>
            <person name="Henkel C."/>
            <person name="Chen W.J."/>
            <person name="Zahm M."/>
            <person name="Cabau C."/>
            <person name="Klopp C."/>
            <person name="Thompson A.W."/>
            <person name="Robinson-Rechavi M."/>
            <person name="Braasch I."/>
            <person name="Lecointre G."/>
            <person name="Bobe J."/>
            <person name="Postlethwait J.H."/>
            <person name="Berthelot C."/>
            <person name="Roest Crollius H."/>
            <person name="Guiguen Y."/>
        </authorList>
    </citation>
    <scope>NUCLEOTIDE SEQUENCE</scope>
    <source>
        <strain evidence="11">NC1722</strain>
    </source>
</reference>
<evidence type="ECO:0000256" key="7">
    <source>
        <dbReference type="ARBA" id="ARBA00023180"/>
    </source>
</evidence>
<dbReference type="InterPro" id="IPR007110">
    <property type="entry name" value="Ig-like_dom"/>
</dbReference>
<keyword evidence="3 9" id="KW-0732">Signal</keyword>
<evidence type="ECO:0000256" key="9">
    <source>
        <dbReference type="SAM" id="SignalP"/>
    </source>
</evidence>
<dbReference type="CDD" id="cd00099">
    <property type="entry name" value="IgV"/>
    <property type="match status" value="1"/>
</dbReference>
<dbReference type="InterPro" id="IPR003599">
    <property type="entry name" value="Ig_sub"/>
</dbReference>
<keyword evidence="12" id="KW-1185">Reference proteome</keyword>
<evidence type="ECO:0000256" key="4">
    <source>
        <dbReference type="ARBA" id="ARBA00022859"/>
    </source>
</evidence>
<evidence type="ECO:0000313" key="12">
    <source>
        <dbReference type="Proteomes" id="UP001221898"/>
    </source>
</evidence>
<dbReference type="GO" id="GO:0009617">
    <property type="term" value="P:response to bacterium"/>
    <property type="evidence" value="ECO:0007669"/>
    <property type="project" value="TreeGrafter"/>
</dbReference>
<dbReference type="AlphaFoldDB" id="A0AAD7SZ15"/>
<evidence type="ECO:0000256" key="5">
    <source>
        <dbReference type="ARBA" id="ARBA00023136"/>
    </source>
</evidence>
<dbReference type="PANTHER" id="PTHR19433">
    <property type="entry name" value="T-CELL RECEPTOR ALPHA CHAIN V REGION-RELATED"/>
    <property type="match status" value="1"/>
</dbReference>
<accession>A0AAD7SZ15</accession>
<keyword evidence="8" id="KW-0812">Transmembrane</keyword>
<dbReference type="EMBL" id="JAINUG010000024">
    <property type="protein sequence ID" value="KAJ8410958.1"/>
    <property type="molecule type" value="Genomic_DNA"/>
</dbReference>
<dbReference type="Pfam" id="PF07686">
    <property type="entry name" value="V-set"/>
    <property type="match status" value="1"/>
</dbReference>
<keyword evidence="6" id="KW-1015">Disulfide bond</keyword>
<evidence type="ECO:0000256" key="3">
    <source>
        <dbReference type="ARBA" id="ARBA00022729"/>
    </source>
</evidence>
<feature type="transmembrane region" description="Helical" evidence="8">
    <location>
        <begin position="159"/>
        <end position="180"/>
    </location>
</feature>
<dbReference type="SMART" id="SM00409">
    <property type="entry name" value="IG"/>
    <property type="match status" value="1"/>
</dbReference>
<feature type="signal peptide" evidence="9">
    <location>
        <begin position="1"/>
        <end position="20"/>
    </location>
</feature>
<proteinExistence type="predicted"/>
<name>A0AAD7SZ15_9TELE</name>
<gene>
    <name evidence="11" type="ORF">AAFF_G00179930</name>
</gene>
<dbReference type="InterPro" id="IPR013783">
    <property type="entry name" value="Ig-like_fold"/>
</dbReference>
<protein>
    <recommendedName>
        <fullName evidence="10">Ig-like domain-containing protein</fullName>
    </recommendedName>
</protein>